<reference evidence="1 2" key="1">
    <citation type="submission" date="2019-05" db="EMBL/GenBank/DDBJ databases">
        <title>Another draft genome of Portunus trituberculatus and its Hox gene families provides insights of decapod evolution.</title>
        <authorList>
            <person name="Jeong J.-H."/>
            <person name="Song I."/>
            <person name="Kim S."/>
            <person name="Choi T."/>
            <person name="Kim D."/>
            <person name="Ryu S."/>
            <person name="Kim W."/>
        </authorList>
    </citation>
    <scope>NUCLEOTIDE SEQUENCE [LARGE SCALE GENOMIC DNA]</scope>
    <source>
        <tissue evidence="1">Muscle</tissue>
    </source>
</reference>
<dbReference type="EMBL" id="VSRR010108896">
    <property type="protein sequence ID" value="MPC97175.1"/>
    <property type="molecule type" value="Genomic_DNA"/>
</dbReference>
<proteinExistence type="predicted"/>
<accession>A0A5B7JRG9</accession>
<sequence>MQKTLEVLKSDLGYSLLEWRRGGDQLVVAVELRAAVWVRFALHPHDVAVVVEERKELRTPVAKICV</sequence>
<comment type="caution">
    <text evidence="1">The sequence shown here is derived from an EMBL/GenBank/DDBJ whole genome shotgun (WGS) entry which is preliminary data.</text>
</comment>
<name>A0A5B7JRG9_PORTR</name>
<gene>
    <name evidence="1" type="ORF">E2C01_092474</name>
</gene>
<dbReference type="Proteomes" id="UP000324222">
    <property type="component" value="Unassembled WGS sequence"/>
</dbReference>
<evidence type="ECO:0000313" key="2">
    <source>
        <dbReference type="Proteomes" id="UP000324222"/>
    </source>
</evidence>
<dbReference type="AlphaFoldDB" id="A0A5B7JRG9"/>
<keyword evidence="2" id="KW-1185">Reference proteome</keyword>
<protein>
    <submittedName>
        <fullName evidence="1">Uncharacterized protein</fullName>
    </submittedName>
</protein>
<organism evidence="1 2">
    <name type="scientific">Portunus trituberculatus</name>
    <name type="common">Swimming crab</name>
    <name type="synonym">Neptunus trituberculatus</name>
    <dbReference type="NCBI Taxonomy" id="210409"/>
    <lineage>
        <taxon>Eukaryota</taxon>
        <taxon>Metazoa</taxon>
        <taxon>Ecdysozoa</taxon>
        <taxon>Arthropoda</taxon>
        <taxon>Crustacea</taxon>
        <taxon>Multicrustacea</taxon>
        <taxon>Malacostraca</taxon>
        <taxon>Eumalacostraca</taxon>
        <taxon>Eucarida</taxon>
        <taxon>Decapoda</taxon>
        <taxon>Pleocyemata</taxon>
        <taxon>Brachyura</taxon>
        <taxon>Eubrachyura</taxon>
        <taxon>Portunoidea</taxon>
        <taxon>Portunidae</taxon>
        <taxon>Portuninae</taxon>
        <taxon>Portunus</taxon>
    </lineage>
</organism>
<evidence type="ECO:0000313" key="1">
    <source>
        <dbReference type="EMBL" id="MPC97175.1"/>
    </source>
</evidence>